<gene>
    <name evidence="1" type="ORF">IW245_007789</name>
</gene>
<accession>A0A8J7GPN4</accession>
<name>A0A8J7GPN4_9ACTN</name>
<proteinExistence type="predicted"/>
<organism evidence="1 2">
    <name type="scientific">Longispora fulva</name>
    <dbReference type="NCBI Taxonomy" id="619741"/>
    <lineage>
        <taxon>Bacteria</taxon>
        <taxon>Bacillati</taxon>
        <taxon>Actinomycetota</taxon>
        <taxon>Actinomycetes</taxon>
        <taxon>Micromonosporales</taxon>
        <taxon>Micromonosporaceae</taxon>
        <taxon>Longispora</taxon>
    </lineage>
</organism>
<protein>
    <submittedName>
        <fullName evidence="1">Uncharacterized protein</fullName>
    </submittedName>
</protein>
<dbReference type="RefSeq" id="WP_197007988.1">
    <property type="nucleotide sequence ID" value="NZ_BONS01000013.1"/>
</dbReference>
<reference evidence="1" key="1">
    <citation type="submission" date="2020-11" db="EMBL/GenBank/DDBJ databases">
        <title>Sequencing the genomes of 1000 actinobacteria strains.</title>
        <authorList>
            <person name="Klenk H.-P."/>
        </authorList>
    </citation>
    <scope>NUCLEOTIDE SEQUENCE</scope>
    <source>
        <strain evidence="1">DSM 45356</strain>
    </source>
</reference>
<evidence type="ECO:0000313" key="2">
    <source>
        <dbReference type="Proteomes" id="UP000622552"/>
    </source>
</evidence>
<comment type="caution">
    <text evidence="1">The sequence shown here is derived from an EMBL/GenBank/DDBJ whole genome shotgun (WGS) entry which is preliminary data.</text>
</comment>
<dbReference type="AlphaFoldDB" id="A0A8J7GPN4"/>
<evidence type="ECO:0000313" key="1">
    <source>
        <dbReference type="EMBL" id="MBG6141595.1"/>
    </source>
</evidence>
<keyword evidence="2" id="KW-1185">Reference proteome</keyword>
<dbReference type="EMBL" id="JADOUF010000001">
    <property type="protein sequence ID" value="MBG6141595.1"/>
    <property type="molecule type" value="Genomic_DNA"/>
</dbReference>
<dbReference type="Proteomes" id="UP000622552">
    <property type="component" value="Unassembled WGS sequence"/>
</dbReference>
<sequence>MTDDRHTELEAALESVIAAARVHLEAVKAADGRPDDDAVWSAYVALNNAAVAYDDEMLSSFGEVTPWDVQPIDPDAADVEFASVTVDRDAEPTLIAVRQRRDYLVPNAAALMRVAQKLRTEADDDTEVANIGEAVLELLQAGDGSLAPLDIPELEPLDGVVTVSEVDSSLDPDAAPEDDIDAVFAVGAGEKLVGRFDEHPFDDEGVEED</sequence>